<keyword evidence="2" id="KW-1185">Reference proteome</keyword>
<gene>
    <name evidence="1" type="ORF">PSON_ATCC_30995.1.T1990052</name>
</gene>
<comment type="caution">
    <text evidence="1">The sequence shown here is derived from an EMBL/GenBank/DDBJ whole genome shotgun (WGS) entry which is preliminary data.</text>
</comment>
<dbReference type="EMBL" id="CAJJDN010000199">
    <property type="protein sequence ID" value="CAD8128900.1"/>
    <property type="molecule type" value="Genomic_DNA"/>
</dbReference>
<sequence length="164" mass="19420">MDINGQILKKRFNKCSQSELIKNSKVRTQRKNNKAHQTGQSNLIRQNCKMYSMSEEYLRICYSRRKCLQLQNRRDLHNIFLYKGERNSIYPTDIDYCVTVMRCTSYQGTVMIQIIIEYISIDLKISMIIQQQDQTLIVQESQEITLKAAQRTQNQNLKLLMLKS</sequence>
<evidence type="ECO:0000313" key="1">
    <source>
        <dbReference type="EMBL" id="CAD8128900.1"/>
    </source>
</evidence>
<proteinExistence type="predicted"/>
<protein>
    <submittedName>
        <fullName evidence="1">Uncharacterized protein</fullName>
    </submittedName>
</protein>
<accession>A0A8S1RP25</accession>
<name>A0A8S1RP25_9CILI</name>
<organism evidence="1 2">
    <name type="scientific">Paramecium sonneborni</name>
    <dbReference type="NCBI Taxonomy" id="65129"/>
    <lineage>
        <taxon>Eukaryota</taxon>
        <taxon>Sar</taxon>
        <taxon>Alveolata</taxon>
        <taxon>Ciliophora</taxon>
        <taxon>Intramacronucleata</taxon>
        <taxon>Oligohymenophorea</taxon>
        <taxon>Peniculida</taxon>
        <taxon>Parameciidae</taxon>
        <taxon>Paramecium</taxon>
    </lineage>
</organism>
<dbReference type="Proteomes" id="UP000692954">
    <property type="component" value="Unassembled WGS sequence"/>
</dbReference>
<evidence type="ECO:0000313" key="2">
    <source>
        <dbReference type="Proteomes" id="UP000692954"/>
    </source>
</evidence>
<reference evidence="1" key="1">
    <citation type="submission" date="2021-01" db="EMBL/GenBank/DDBJ databases">
        <authorList>
            <consortium name="Genoscope - CEA"/>
            <person name="William W."/>
        </authorList>
    </citation>
    <scope>NUCLEOTIDE SEQUENCE</scope>
</reference>
<dbReference type="AlphaFoldDB" id="A0A8S1RP25"/>